<evidence type="ECO:0000256" key="1">
    <source>
        <dbReference type="ARBA" id="ARBA00022801"/>
    </source>
</evidence>
<keyword evidence="3" id="KW-1185">Reference proteome</keyword>
<evidence type="ECO:0000313" key="2">
    <source>
        <dbReference type="EMBL" id="EFU30255.1"/>
    </source>
</evidence>
<dbReference type="PANTHER" id="PTHR31377:SF0">
    <property type="entry name" value="AGMATINE DEIMINASE-RELATED"/>
    <property type="match status" value="1"/>
</dbReference>
<organism evidence="2 3">
    <name type="scientific">Segatella buccae ATCC 33574</name>
    <dbReference type="NCBI Taxonomy" id="873513"/>
    <lineage>
        <taxon>Bacteria</taxon>
        <taxon>Pseudomonadati</taxon>
        <taxon>Bacteroidota</taxon>
        <taxon>Bacteroidia</taxon>
        <taxon>Bacteroidales</taxon>
        <taxon>Prevotellaceae</taxon>
        <taxon>Segatella</taxon>
    </lineage>
</organism>
<gene>
    <name evidence="2" type="ORF">HMPREF6485_1534</name>
</gene>
<accession>E6K7V5</accession>
<name>E6K7V5_9BACT</name>
<protein>
    <recommendedName>
        <fullName evidence="4">Agmatine deiminase</fullName>
    </recommendedName>
</protein>
<dbReference type="RefSeq" id="WP_004345602.1">
    <property type="nucleotide sequence ID" value="NZ_GL586311.1"/>
</dbReference>
<dbReference type="STRING" id="873513.HMPREF6485_1534"/>
<reference evidence="2 3" key="1">
    <citation type="submission" date="2010-10" db="EMBL/GenBank/DDBJ databases">
        <authorList>
            <person name="Muzny D."/>
            <person name="Qin X."/>
            <person name="Deng J."/>
            <person name="Jiang H."/>
            <person name="Liu Y."/>
            <person name="Qu J."/>
            <person name="Song X.-Z."/>
            <person name="Zhang L."/>
            <person name="Thornton R."/>
            <person name="Coyle M."/>
            <person name="Francisco L."/>
            <person name="Jackson L."/>
            <person name="Javaid M."/>
            <person name="Korchina V."/>
            <person name="Kovar C."/>
            <person name="Mata R."/>
            <person name="Mathew T."/>
            <person name="Ngo R."/>
            <person name="Nguyen L."/>
            <person name="Nguyen N."/>
            <person name="Okwuonu G."/>
            <person name="Ongeri F."/>
            <person name="Pham C."/>
            <person name="Simmons D."/>
            <person name="Wilczek-Boney K."/>
            <person name="Hale W."/>
            <person name="Jakkamsetti A."/>
            <person name="Pham P."/>
            <person name="Ruth R."/>
            <person name="San Lucas F."/>
            <person name="Warren J."/>
            <person name="Zhang J."/>
            <person name="Zhao Z."/>
            <person name="Zhou C."/>
            <person name="Zhu D."/>
            <person name="Lee S."/>
            <person name="Bess C."/>
            <person name="Blankenburg K."/>
            <person name="Forbes L."/>
            <person name="Fu Q."/>
            <person name="Gubbala S."/>
            <person name="Hirani K."/>
            <person name="Jayaseelan J.C."/>
            <person name="Lara F."/>
            <person name="Munidasa M."/>
            <person name="Palculict T."/>
            <person name="Patil S."/>
            <person name="Pu L.-L."/>
            <person name="Saada N."/>
            <person name="Tang L."/>
            <person name="Weissenberger G."/>
            <person name="Zhu Y."/>
            <person name="Hemphill L."/>
            <person name="Shang Y."/>
            <person name="Youmans B."/>
            <person name="Ayvaz T."/>
            <person name="Ross M."/>
            <person name="Santibanez J."/>
            <person name="Aqrawi P."/>
            <person name="Gross S."/>
            <person name="Joshi V."/>
            <person name="Fowler G."/>
            <person name="Nazareth L."/>
            <person name="Reid J."/>
            <person name="Worley K."/>
            <person name="Petrosino J."/>
            <person name="Highlander S."/>
            <person name="Gibbs R."/>
        </authorList>
    </citation>
    <scope>NUCLEOTIDE SEQUENCE [LARGE SCALE GENOMIC DNA]</scope>
    <source>
        <strain evidence="2 3">ATCC 33574</strain>
    </source>
</reference>
<dbReference type="Proteomes" id="UP000003112">
    <property type="component" value="Unassembled WGS sequence"/>
</dbReference>
<dbReference type="GO" id="GO:0004668">
    <property type="term" value="F:protein-arginine deiminase activity"/>
    <property type="evidence" value="ECO:0007669"/>
    <property type="project" value="InterPro"/>
</dbReference>
<evidence type="ECO:0008006" key="4">
    <source>
        <dbReference type="Google" id="ProtNLM"/>
    </source>
</evidence>
<dbReference type="GO" id="GO:0047632">
    <property type="term" value="F:agmatine deiminase activity"/>
    <property type="evidence" value="ECO:0007669"/>
    <property type="project" value="TreeGrafter"/>
</dbReference>
<dbReference type="AlphaFoldDB" id="E6K7V5"/>
<dbReference type="Gene3D" id="3.75.10.10">
    <property type="entry name" value="L-arginine/glycine Amidinotransferase, Chain A"/>
    <property type="match status" value="1"/>
</dbReference>
<dbReference type="InterPro" id="IPR007466">
    <property type="entry name" value="Peptidyl-Arg-deiminase_porph"/>
</dbReference>
<dbReference type="SUPFAM" id="SSF55909">
    <property type="entry name" value="Pentein"/>
    <property type="match status" value="1"/>
</dbReference>
<keyword evidence="1" id="KW-0378">Hydrolase</keyword>
<dbReference type="GO" id="GO:0009446">
    <property type="term" value="P:putrescine biosynthetic process"/>
    <property type="evidence" value="ECO:0007669"/>
    <property type="project" value="InterPro"/>
</dbReference>
<sequence>MTMDKTRMYDYFLPAEWHPQSGIQLTWPHDMTDWKPYLDRITATFVDMARIIAAREKVVIVSPDTAAVKSLLAKELPEEMQPNLLYFTCDTNDTWARDHAFVTLLRSPQSEKPVSDAKLLDFRFNGWGKKFEADKDNAINCVLYSQGAFEGVMEDHLDFVLEGGAIESDGHGTVFTTSQCLLAPHRNQPLDRNRIEKQLKQRLCADRIVWLDHGSLIGDDTDGHIDTIVRVAPSNTLLYIRCEDKNDEHFGDFKALEEQLKALRTPGGHPYRLLPLPLPDAIYDDGERLPATYANFLIINGAVIYPTYAQPDKDEQARRQIQLAFPDREIIGVDARTVIRQHGSLHCLTMQFPAGVIREG</sequence>
<dbReference type="EMBL" id="AEPD01000028">
    <property type="protein sequence ID" value="EFU30255.1"/>
    <property type="molecule type" value="Genomic_DNA"/>
</dbReference>
<proteinExistence type="predicted"/>
<dbReference type="eggNOG" id="COG2957">
    <property type="taxonomic scope" value="Bacteria"/>
</dbReference>
<comment type="caution">
    <text evidence="2">The sequence shown here is derived from an EMBL/GenBank/DDBJ whole genome shotgun (WGS) entry which is preliminary data.</text>
</comment>
<evidence type="ECO:0000313" key="3">
    <source>
        <dbReference type="Proteomes" id="UP000003112"/>
    </source>
</evidence>
<dbReference type="Pfam" id="PF04371">
    <property type="entry name" value="PAD_porph"/>
    <property type="match status" value="1"/>
</dbReference>
<dbReference type="HOGENOM" id="CLU_037682_0_0_10"/>
<dbReference type="GeneID" id="93536311"/>
<dbReference type="PANTHER" id="PTHR31377">
    <property type="entry name" value="AGMATINE DEIMINASE-RELATED"/>
    <property type="match status" value="1"/>
</dbReference>